<comment type="subcellular location">
    <subcellularLocation>
        <location evidence="1">Cell outer membrane</location>
    </subcellularLocation>
</comment>
<evidence type="ECO:0000313" key="8">
    <source>
        <dbReference type="EMBL" id="OQP58972.1"/>
    </source>
</evidence>
<keyword evidence="5" id="KW-0998">Cell outer membrane</keyword>
<evidence type="ECO:0000259" key="7">
    <source>
        <dbReference type="Pfam" id="PF14322"/>
    </source>
</evidence>
<name>A0A1V9FKV0_9BACT</name>
<evidence type="ECO:0000256" key="1">
    <source>
        <dbReference type="ARBA" id="ARBA00004442"/>
    </source>
</evidence>
<dbReference type="OrthoDB" id="1097962at2"/>
<keyword evidence="9" id="KW-1185">Reference proteome</keyword>
<dbReference type="InterPro" id="IPR033985">
    <property type="entry name" value="SusD-like_N"/>
</dbReference>
<accession>A0A1V9FKV0</accession>
<dbReference type="SUPFAM" id="SSF48452">
    <property type="entry name" value="TPR-like"/>
    <property type="match status" value="1"/>
</dbReference>
<keyword evidence="3" id="KW-0732">Signal</keyword>
<dbReference type="Pfam" id="PF07980">
    <property type="entry name" value="SusD_RagB"/>
    <property type="match status" value="1"/>
</dbReference>
<comment type="caution">
    <text evidence="8">The sequence shown here is derived from an EMBL/GenBank/DDBJ whole genome shotgun (WGS) entry which is preliminary data.</text>
</comment>
<evidence type="ECO:0000256" key="3">
    <source>
        <dbReference type="ARBA" id="ARBA00022729"/>
    </source>
</evidence>
<keyword evidence="4" id="KW-0472">Membrane</keyword>
<proteinExistence type="inferred from homology"/>
<evidence type="ECO:0000259" key="6">
    <source>
        <dbReference type="Pfam" id="PF07980"/>
    </source>
</evidence>
<evidence type="ECO:0008006" key="10">
    <source>
        <dbReference type="Google" id="ProtNLM"/>
    </source>
</evidence>
<dbReference type="EMBL" id="LWBP01000185">
    <property type="protein sequence ID" value="OQP58972.1"/>
    <property type="molecule type" value="Genomic_DNA"/>
</dbReference>
<dbReference type="GO" id="GO:0009279">
    <property type="term" value="C:cell outer membrane"/>
    <property type="evidence" value="ECO:0007669"/>
    <property type="project" value="UniProtKB-SubCell"/>
</dbReference>
<dbReference type="InterPro" id="IPR011990">
    <property type="entry name" value="TPR-like_helical_dom_sf"/>
</dbReference>
<gene>
    <name evidence="8" type="ORF">A4R26_21510</name>
</gene>
<evidence type="ECO:0000256" key="2">
    <source>
        <dbReference type="ARBA" id="ARBA00006275"/>
    </source>
</evidence>
<reference evidence="9" key="1">
    <citation type="submission" date="2016-04" db="EMBL/GenBank/DDBJ databases">
        <authorList>
            <person name="Chen L."/>
            <person name="Zhuang W."/>
            <person name="Wang G."/>
        </authorList>
    </citation>
    <scope>NUCLEOTIDE SEQUENCE [LARGE SCALE GENOMIC DNA]</scope>
    <source>
        <strain evidence="9">208</strain>
    </source>
</reference>
<feature type="domain" description="RagB/SusD" evidence="6">
    <location>
        <begin position="389"/>
        <end position="462"/>
    </location>
</feature>
<evidence type="ECO:0000256" key="5">
    <source>
        <dbReference type="ARBA" id="ARBA00023237"/>
    </source>
</evidence>
<dbReference type="Pfam" id="PF14322">
    <property type="entry name" value="SusD-like_3"/>
    <property type="match status" value="1"/>
</dbReference>
<sequence>MKNIIWIAVILLGLSSCKKWLDVTPVSQVPEEDLFKTQEGFEEAINGVYTICTHMNLYGYQLSTGFPEVLAQNYSWPGDDLLNFKQTSQYNYKDPYFIARKDTAWTRLYNAIVNCNLILKNLETNKDVLPADRQALIKAEALALRGYLHFDVLRLFAPSFKNGAGIKAIPYVTEFSNKVTPLSTVTEVLTKIITDLEEAKNLIRPVDPILTAEYIPSYPDDADKVNEPDVIPEEERSGSLFLQNRRHRLNYYAICGELARVYLYQEKNSEALANAREVIESKKFPWTTFKYFYEPDPKYKDRIMYKELLFGWYVPNIKDTLARRFNSGISGFIIEENAANVLYEAGSSGGDDWRYKNWFIPGAGSGTIKWYELQKYKRDFERNLHYLMLPAIRLSEMYYIAAEAAYDSDPAGAVDYLNLVRHNRGYIVDLTVSDKATFIDELVKEARKEFYGEGQIFFMYKRLNRNIPTLLGGSTPASDKIFVMPLPDNEIEFGNR</sequence>
<protein>
    <recommendedName>
        <fullName evidence="10">SusD-like N-terminal domain-containing protein</fullName>
    </recommendedName>
</protein>
<dbReference type="Gene3D" id="1.25.40.390">
    <property type="match status" value="2"/>
</dbReference>
<comment type="similarity">
    <text evidence="2">Belongs to the SusD family.</text>
</comment>
<organism evidence="8 9">
    <name type="scientific">Niastella populi</name>
    <dbReference type="NCBI Taxonomy" id="550983"/>
    <lineage>
        <taxon>Bacteria</taxon>
        <taxon>Pseudomonadati</taxon>
        <taxon>Bacteroidota</taxon>
        <taxon>Chitinophagia</taxon>
        <taxon>Chitinophagales</taxon>
        <taxon>Chitinophagaceae</taxon>
        <taxon>Niastella</taxon>
    </lineage>
</organism>
<feature type="domain" description="SusD-like N-terminal" evidence="7">
    <location>
        <begin position="19"/>
        <end position="203"/>
    </location>
</feature>
<dbReference type="InterPro" id="IPR012944">
    <property type="entry name" value="SusD_RagB_dom"/>
</dbReference>
<dbReference type="PROSITE" id="PS51257">
    <property type="entry name" value="PROKAR_LIPOPROTEIN"/>
    <property type="match status" value="1"/>
</dbReference>
<dbReference type="RefSeq" id="WP_081164652.1">
    <property type="nucleotide sequence ID" value="NZ_LWBP01000185.1"/>
</dbReference>
<dbReference type="AlphaFoldDB" id="A0A1V9FKV0"/>
<dbReference type="Proteomes" id="UP000192276">
    <property type="component" value="Unassembled WGS sequence"/>
</dbReference>
<dbReference type="STRING" id="550983.A4R26_21510"/>
<evidence type="ECO:0000313" key="9">
    <source>
        <dbReference type="Proteomes" id="UP000192276"/>
    </source>
</evidence>
<evidence type="ECO:0000256" key="4">
    <source>
        <dbReference type="ARBA" id="ARBA00023136"/>
    </source>
</evidence>